<feature type="binding site" evidence="6">
    <location>
        <position position="86"/>
    </location>
    <ligand>
        <name>S-adenosyl-L-methionine</name>
        <dbReference type="ChEBI" id="CHEBI:59789"/>
    </ligand>
</feature>
<dbReference type="Gene3D" id="3.40.50.150">
    <property type="entry name" value="Vaccinia Virus protein VP39"/>
    <property type="match status" value="1"/>
</dbReference>
<keyword evidence="5 6" id="KW-0949">S-adenosyl-L-methionine</keyword>
<dbReference type="InterPro" id="IPR029063">
    <property type="entry name" value="SAM-dependent_MTases_sf"/>
</dbReference>
<dbReference type="InterPro" id="IPR003682">
    <property type="entry name" value="rRNA_ssu_MeTfrase_G"/>
</dbReference>
<sequence>MSARAPEAGAAAWAAAEATLVRGLERLALAPGLAAPLLDYLRLLARWNRAYNLTAVTAPGEMVVRHLLDSLAVLPHLRGPRVLDVGTGAGLPGIPLALARPDWTFELLDSNGKKTRFVAQAATELGLGNVHVVWSRVEAYRPAACFNTVVSRAYAALGDWLRQTRALACPDGVWLAMKGTLPEAELGGLPPGFTVAAVERLQVPGLAAERHLVVLNYGPETGGETG</sequence>
<dbReference type="RefSeq" id="WP_114277728.1">
    <property type="nucleotide sequence ID" value="NZ_QPJY01000001.1"/>
</dbReference>
<evidence type="ECO:0000313" key="7">
    <source>
        <dbReference type="EMBL" id="RCX32824.1"/>
    </source>
</evidence>
<protein>
    <recommendedName>
        <fullName evidence="6">Ribosomal RNA small subunit methyltransferase G</fullName>
        <ecNumber evidence="6">2.1.1.170</ecNumber>
    </recommendedName>
    <alternativeName>
        <fullName evidence="6">16S rRNA 7-methylguanosine methyltransferase</fullName>
        <shortName evidence="6">16S rRNA m7G methyltransferase</shortName>
    </alternativeName>
</protein>
<feature type="binding site" evidence="6">
    <location>
        <position position="152"/>
    </location>
    <ligand>
        <name>S-adenosyl-L-methionine</name>
        <dbReference type="ChEBI" id="CHEBI:59789"/>
    </ligand>
</feature>
<dbReference type="PIRSF" id="PIRSF003078">
    <property type="entry name" value="GidB"/>
    <property type="match status" value="1"/>
</dbReference>
<comment type="function">
    <text evidence="6">Specifically methylates the N7 position of guanine in position 527 of 16S rRNA.</text>
</comment>
<evidence type="ECO:0000256" key="5">
    <source>
        <dbReference type="ARBA" id="ARBA00022691"/>
    </source>
</evidence>
<dbReference type="AlphaFoldDB" id="A0A369CLT2"/>
<dbReference type="OrthoDB" id="9808773at2"/>
<dbReference type="EC" id="2.1.1.170" evidence="6"/>
<organism evidence="7 8">
    <name type="scientific">Thioalbus denitrificans</name>
    <dbReference type="NCBI Taxonomy" id="547122"/>
    <lineage>
        <taxon>Bacteria</taxon>
        <taxon>Pseudomonadati</taxon>
        <taxon>Pseudomonadota</taxon>
        <taxon>Gammaproteobacteria</taxon>
        <taxon>Chromatiales</taxon>
        <taxon>Ectothiorhodospiraceae</taxon>
        <taxon>Thioalbus</taxon>
    </lineage>
</organism>
<dbReference type="EMBL" id="QPJY01000001">
    <property type="protein sequence ID" value="RCX32824.1"/>
    <property type="molecule type" value="Genomic_DNA"/>
</dbReference>
<proteinExistence type="inferred from homology"/>
<reference evidence="7 8" key="1">
    <citation type="submission" date="2018-07" db="EMBL/GenBank/DDBJ databases">
        <title>Genomic Encyclopedia of Type Strains, Phase IV (KMG-IV): sequencing the most valuable type-strain genomes for metagenomic binning, comparative biology and taxonomic classification.</title>
        <authorList>
            <person name="Goeker M."/>
        </authorList>
    </citation>
    <scope>NUCLEOTIDE SEQUENCE [LARGE SCALE GENOMIC DNA]</scope>
    <source>
        <strain evidence="7 8">DSM 26407</strain>
    </source>
</reference>
<comment type="subcellular location">
    <subcellularLocation>
        <location evidence="6">Cytoplasm</location>
    </subcellularLocation>
</comment>
<evidence type="ECO:0000256" key="6">
    <source>
        <dbReference type="HAMAP-Rule" id="MF_00074"/>
    </source>
</evidence>
<keyword evidence="3 6" id="KW-0489">Methyltransferase</keyword>
<evidence type="ECO:0000256" key="1">
    <source>
        <dbReference type="ARBA" id="ARBA00022490"/>
    </source>
</evidence>
<evidence type="ECO:0000256" key="3">
    <source>
        <dbReference type="ARBA" id="ARBA00022603"/>
    </source>
</evidence>
<dbReference type="GO" id="GO:0005829">
    <property type="term" value="C:cytosol"/>
    <property type="evidence" value="ECO:0007669"/>
    <property type="project" value="TreeGrafter"/>
</dbReference>
<feature type="binding site" evidence="6">
    <location>
        <position position="91"/>
    </location>
    <ligand>
        <name>S-adenosyl-L-methionine</name>
        <dbReference type="ChEBI" id="CHEBI:59789"/>
    </ligand>
</feature>
<evidence type="ECO:0000313" key="8">
    <source>
        <dbReference type="Proteomes" id="UP000252707"/>
    </source>
</evidence>
<dbReference type="Proteomes" id="UP000252707">
    <property type="component" value="Unassembled WGS sequence"/>
</dbReference>
<keyword evidence="8" id="KW-1185">Reference proteome</keyword>
<dbReference type="GO" id="GO:0070043">
    <property type="term" value="F:rRNA (guanine-N7-)-methyltransferase activity"/>
    <property type="evidence" value="ECO:0007669"/>
    <property type="project" value="UniProtKB-UniRule"/>
</dbReference>
<accession>A0A369CLT2</accession>
<comment type="similarity">
    <text evidence="6">Belongs to the methyltransferase superfamily. RNA methyltransferase RsmG family.</text>
</comment>
<gene>
    <name evidence="6" type="primary">rsmG</name>
    <name evidence="7" type="ORF">DFQ59_101122</name>
</gene>
<keyword evidence="4 6" id="KW-0808">Transferase</keyword>
<comment type="caution">
    <text evidence="6">Lacks conserved residue(s) required for the propagation of feature annotation.</text>
</comment>
<keyword evidence="1 6" id="KW-0963">Cytoplasm</keyword>
<evidence type="ECO:0000256" key="4">
    <source>
        <dbReference type="ARBA" id="ARBA00022679"/>
    </source>
</evidence>
<dbReference type="NCBIfam" id="TIGR00138">
    <property type="entry name" value="rsmG_gidB"/>
    <property type="match status" value="1"/>
</dbReference>
<dbReference type="PANTHER" id="PTHR31760:SF0">
    <property type="entry name" value="S-ADENOSYL-L-METHIONINE-DEPENDENT METHYLTRANSFERASES SUPERFAMILY PROTEIN"/>
    <property type="match status" value="1"/>
</dbReference>
<dbReference type="Pfam" id="PF02527">
    <property type="entry name" value="GidB"/>
    <property type="match status" value="1"/>
</dbReference>
<comment type="catalytic activity">
    <reaction evidence="6">
        <text>guanosine(527) in 16S rRNA + S-adenosyl-L-methionine = N(7)-methylguanosine(527) in 16S rRNA + S-adenosyl-L-homocysteine</text>
        <dbReference type="Rhea" id="RHEA:42732"/>
        <dbReference type="Rhea" id="RHEA-COMP:10209"/>
        <dbReference type="Rhea" id="RHEA-COMP:10210"/>
        <dbReference type="ChEBI" id="CHEBI:57856"/>
        <dbReference type="ChEBI" id="CHEBI:59789"/>
        <dbReference type="ChEBI" id="CHEBI:74269"/>
        <dbReference type="ChEBI" id="CHEBI:74480"/>
        <dbReference type="EC" id="2.1.1.170"/>
    </reaction>
</comment>
<dbReference type="SUPFAM" id="SSF53335">
    <property type="entry name" value="S-adenosyl-L-methionine-dependent methyltransferases"/>
    <property type="match status" value="1"/>
</dbReference>
<dbReference type="PANTHER" id="PTHR31760">
    <property type="entry name" value="S-ADENOSYL-L-METHIONINE-DEPENDENT METHYLTRANSFERASES SUPERFAMILY PROTEIN"/>
    <property type="match status" value="1"/>
</dbReference>
<keyword evidence="2 6" id="KW-0698">rRNA processing</keyword>
<name>A0A369CLT2_9GAMM</name>
<feature type="binding site" evidence="6">
    <location>
        <begin position="137"/>
        <end position="138"/>
    </location>
    <ligand>
        <name>S-adenosyl-L-methionine</name>
        <dbReference type="ChEBI" id="CHEBI:59789"/>
    </ligand>
</feature>
<evidence type="ECO:0000256" key="2">
    <source>
        <dbReference type="ARBA" id="ARBA00022552"/>
    </source>
</evidence>
<dbReference type="HAMAP" id="MF_00074">
    <property type="entry name" value="16SrRNA_methyltr_G"/>
    <property type="match status" value="1"/>
</dbReference>
<comment type="caution">
    <text evidence="7">The sequence shown here is derived from an EMBL/GenBank/DDBJ whole genome shotgun (WGS) entry which is preliminary data.</text>
</comment>